<feature type="compositionally biased region" description="Low complexity" evidence="6">
    <location>
        <begin position="15"/>
        <end position="37"/>
    </location>
</feature>
<evidence type="ECO:0000256" key="1">
    <source>
        <dbReference type="ARBA" id="ARBA00004141"/>
    </source>
</evidence>
<dbReference type="PANTHER" id="PTHR10778:SF13">
    <property type="entry name" value="ADENOSINE 3'-PHOSPHO 5'-PHOSPHOSULFATE TRANSPORTER 1"/>
    <property type="match status" value="1"/>
</dbReference>
<keyword evidence="9" id="KW-1185">Reference proteome</keyword>
<feature type="transmembrane region" description="Helical" evidence="7">
    <location>
        <begin position="332"/>
        <end position="348"/>
    </location>
</feature>
<accession>A0A8J4PLP0</accession>
<dbReference type="PANTHER" id="PTHR10778">
    <property type="entry name" value="SOLUTE CARRIER FAMILY 35 MEMBER B"/>
    <property type="match status" value="1"/>
</dbReference>
<feature type="transmembrane region" description="Helical" evidence="7">
    <location>
        <begin position="243"/>
        <end position="264"/>
    </location>
</feature>
<keyword evidence="2" id="KW-0813">Transport</keyword>
<proteinExistence type="predicted"/>
<comment type="caution">
    <text evidence="8">The sequence shown here is derived from an EMBL/GenBank/DDBJ whole genome shotgun (WGS) entry which is preliminary data.</text>
</comment>
<feature type="region of interest" description="Disordered" evidence="6">
    <location>
        <begin position="1"/>
        <end position="37"/>
    </location>
</feature>
<comment type="subcellular location">
    <subcellularLocation>
        <location evidence="1">Membrane</location>
        <topology evidence="1">Multi-pass membrane protein</topology>
    </subcellularLocation>
</comment>
<evidence type="ECO:0000313" key="9">
    <source>
        <dbReference type="Proteomes" id="UP000695562"/>
    </source>
</evidence>
<evidence type="ECO:0000256" key="6">
    <source>
        <dbReference type="SAM" id="MobiDB-lite"/>
    </source>
</evidence>
<dbReference type="GO" id="GO:0005789">
    <property type="term" value="C:endoplasmic reticulum membrane"/>
    <property type="evidence" value="ECO:0007669"/>
    <property type="project" value="TreeGrafter"/>
</dbReference>
<evidence type="ECO:0000256" key="5">
    <source>
        <dbReference type="ARBA" id="ARBA00023136"/>
    </source>
</evidence>
<gene>
    <name evidence="8" type="ORF">CYY_009416</name>
</gene>
<protein>
    <submittedName>
        <fullName evidence="8">Uncharacterized protein</fullName>
    </submittedName>
</protein>
<feature type="transmembrane region" description="Helical" evidence="7">
    <location>
        <begin position="276"/>
        <end position="296"/>
    </location>
</feature>
<keyword evidence="4 7" id="KW-1133">Transmembrane helix</keyword>
<dbReference type="Proteomes" id="UP000695562">
    <property type="component" value="Unassembled WGS sequence"/>
</dbReference>
<evidence type="ECO:0000256" key="4">
    <source>
        <dbReference type="ARBA" id="ARBA00022989"/>
    </source>
</evidence>
<feature type="transmembrane region" description="Helical" evidence="7">
    <location>
        <begin position="51"/>
        <end position="68"/>
    </location>
</feature>
<feature type="region of interest" description="Disordered" evidence="6">
    <location>
        <begin position="353"/>
        <end position="372"/>
    </location>
</feature>
<keyword evidence="5 7" id="KW-0472">Membrane</keyword>
<dbReference type="InterPro" id="IPR013657">
    <property type="entry name" value="SCL35B1-4/HUT1"/>
</dbReference>
<dbReference type="GO" id="GO:0046964">
    <property type="term" value="F:3'-phosphoadenosine 5'-phosphosulfate transmembrane transporter activity"/>
    <property type="evidence" value="ECO:0007669"/>
    <property type="project" value="TreeGrafter"/>
</dbReference>
<sequence>MGSDNNNSLEIDVETSNNNTSTTSTITTTNTPSSSTQISNAANGLSYNTKLLLATGGIMGFFVFYGILQERLMGVPYQNEEGEEAYFTDSTFLVLSNRVFAALLAVVIVLQRGESLKNVAPLQKYFGVALSNFCATWCQYEALKYVNFPTQTLGKCGKMLPVMLVGTFISGKKYNLKDYSIAISITTGCMIFFLTGKISTNESSNTGYGLLLMAAYMFFDSFTSTFQEKMFKGYTMSTYDQMIYVNSCSSIIAVLILIGNGRLFPAMQFISDHKGVFYDSTMLSICASLGQMVIYYTIKEFGALIFSTIMVTRQVISIILSTIIYLHPLSNAQWFGALIVFATLYYKSMEDQKKKHGHSHGGSKESSSNSDK</sequence>
<dbReference type="EMBL" id="AJWJ01000703">
    <property type="protein sequence ID" value="KAF2069263.1"/>
    <property type="molecule type" value="Genomic_DNA"/>
</dbReference>
<dbReference type="GO" id="GO:0000139">
    <property type="term" value="C:Golgi membrane"/>
    <property type="evidence" value="ECO:0007669"/>
    <property type="project" value="TreeGrafter"/>
</dbReference>
<keyword evidence="3 7" id="KW-0812">Transmembrane</keyword>
<evidence type="ECO:0000256" key="2">
    <source>
        <dbReference type="ARBA" id="ARBA00022448"/>
    </source>
</evidence>
<feature type="transmembrane region" description="Helical" evidence="7">
    <location>
        <begin position="205"/>
        <end position="222"/>
    </location>
</feature>
<feature type="transmembrane region" description="Helical" evidence="7">
    <location>
        <begin position="179"/>
        <end position="199"/>
    </location>
</feature>
<organism evidence="8 9">
    <name type="scientific">Polysphondylium violaceum</name>
    <dbReference type="NCBI Taxonomy" id="133409"/>
    <lineage>
        <taxon>Eukaryota</taxon>
        <taxon>Amoebozoa</taxon>
        <taxon>Evosea</taxon>
        <taxon>Eumycetozoa</taxon>
        <taxon>Dictyostelia</taxon>
        <taxon>Dictyosteliales</taxon>
        <taxon>Dictyosteliaceae</taxon>
        <taxon>Polysphondylium</taxon>
    </lineage>
</organism>
<dbReference type="AlphaFoldDB" id="A0A8J4PLP0"/>
<evidence type="ECO:0000313" key="8">
    <source>
        <dbReference type="EMBL" id="KAF2069263.1"/>
    </source>
</evidence>
<evidence type="ECO:0000256" key="7">
    <source>
        <dbReference type="SAM" id="Phobius"/>
    </source>
</evidence>
<dbReference type="Pfam" id="PF08449">
    <property type="entry name" value="UAA"/>
    <property type="match status" value="1"/>
</dbReference>
<evidence type="ECO:0000256" key="3">
    <source>
        <dbReference type="ARBA" id="ARBA00022692"/>
    </source>
</evidence>
<reference evidence="8" key="1">
    <citation type="submission" date="2020-01" db="EMBL/GenBank/DDBJ databases">
        <title>Development of genomics and gene disruption for Polysphondylium violaceum indicates a role for the polyketide synthase stlB in stalk morphogenesis.</title>
        <authorList>
            <person name="Narita B."/>
            <person name="Kawabe Y."/>
            <person name="Kin K."/>
            <person name="Saito T."/>
            <person name="Gibbs R."/>
            <person name="Kuspa A."/>
            <person name="Muzny D."/>
            <person name="Queller D."/>
            <person name="Richards S."/>
            <person name="Strassman J."/>
            <person name="Sucgang R."/>
            <person name="Worley K."/>
            <person name="Schaap P."/>
        </authorList>
    </citation>
    <scope>NUCLEOTIDE SEQUENCE</scope>
    <source>
        <strain evidence="8">QSvi11</strain>
    </source>
</reference>
<feature type="transmembrane region" description="Helical" evidence="7">
    <location>
        <begin position="303"/>
        <end position="326"/>
    </location>
</feature>
<name>A0A8J4PLP0_9MYCE</name>
<dbReference type="OrthoDB" id="1601at2759"/>